<organism evidence="1 2">
    <name type="scientific">Hypocrea jecorina (strain ATCC 56765 / BCRC 32924 / NRRL 11460 / Rut C-30)</name>
    <name type="common">Trichoderma reesei</name>
    <dbReference type="NCBI Taxonomy" id="1344414"/>
    <lineage>
        <taxon>Eukaryota</taxon>
        <taxon>Fungi</taxon>
        <taxon>Dikarya</taxon>
        <taxon>Ascomycota</taxon>
        <taxon>Pezizomycotina</taxon>
        <taxon>Sordariomycetes</taxon>
        <taxon>Hypocreomycetidae</taxon>
        <taxon>Hypocreales</taxon>
        <taxon>Hypocreaceae</taxon>
        <taxon>Trichoderma</taxon>
    </lineage>
</organism>
<dbReference type="EMBL" id="KI911151">
    <property type="protein sequence ID" value="ETS00707.1"/>
    <property type="molecule type" value="Genomic_DNA"/>
</dbReference>
<dbReference type="AlphaFoldDB" id="A0A024S929"/>
<dbReference type="HOGENOM" id="CLU_054588_0_0_1"/>
<accession>A0A024S929</accession>
<dbReference type="OrthoDB" id="5378679at2759"/>
<evidence type="ECO:0000313" key="2">
    <source>
        <dbReference type="Proteomes" id="UP000024376"/>
    </source>
</evidence>
<evidence type="ECO:0008006" key="3">
    <source>
        <dbReference type="Google" id="ProtNLM"/>
    </source>
</evidence>
<dbReference type="SUPFAM" id="SSF50249">
    <property type="entry name" value="Nucleic acid-binding proteins"/>
    <property type="match status" value="1"/>
</dbReference>
<protein>
    <recommendedName>
        <fullName evidence="3">Nucleic acid-binding protein</fullName>
    </recommendedName>
</protein>
<reference evidence="2" key="1">
    <citation type="journal article" date="2013" name="Ind. Biotechnol.">
        <title>Comparative genomics analysis of Trichoderma reesei strains.</title>
        <authorList>
            <person name="Koike H."/>
            <person name="Aerts A."/>
            <person name="LaButti K."/>
            <person name="Grigoriev I.V."/>
            <person name="Baker S.E."/>
        </authorList>
    </citation>
    <scope>NUCLEOTIDE SEQUENCE [LARGE SCALE GENOMIC DNA]</scope>
    <source>
        <strain evidence="2">ATCC 56765 / BCRC 32924 / NRRL 11460 / Rut C-30</strain>
    </source>
</reference>
<name>A0A024S929_HYPJR</name>
<dbReference type="Gene3D" id="2.40.50.140">
    <property type="entry name" value="Nucleic acid-binding proteins"/>
    <property type="match status" value="1"/>
</dbReference>
<evidence type="ECO:0000313" key="1">
    <source>
        <dbReference type="EMBL" id="ETS00707.1"/>
    </source>
</evidence>
<gene>
    <name evidence="1" type="ORF">M419DRAFT_83015</name>
</gene>
<sequence length="373" mass="41152">MPAPTPAPSIILFAGAPSPTSFNPQSCTLSCFEEPFRSFFGHLDLDNNHQLQKRDTDPASDVELASQQTHAVWRSVPLNRRPLHTGLSQNHSILFDTSFQAHRDFFTTADAQSIDETRPIGGGDDGGALLTQFCEESLAAHELIPSSQLQAGNFSMDTTEGTTTTTSFLTDSSNDVSLQEQGVTRPLPTPVPSHLSDLEDVPSAKRILALAPQTVTLNLIVAVISIAQPRTVTTRWGTTLSLVEVLVGDETRSGFAVTFWLTSDQATTSQVSKLRRQDVVLMENVALHVFRGKVYGQSLRKNLTRVSLLWRSEGGGYYHTRDLARRAAAKHPQREKARLVKEWVLHFVGRDVGAVTRKRASRKSWDQPPDDTQ</sequence>
<dbReference type="InterPro" id="IPR012340">
    <property type="entry name" value="NA-bd_OB-fold"/>
</dbReference>
<dbReference type="Proteomes" id="UP000024376">
    <property type="component" value="Unassembled WGS sequence"/>
</dbReference>
<proteinExistence type="predicted"/>
<dbReference type="KEGG" id="trr:M419DRAFT_83015"/>